<protein>
    <recommendedName>
        <fullName evidence="4">Mannosyl-oligosaccharide glucosidase</fullName>
        <ecNumber evidence="4">3.2.1.106</ecNumber>
    </recommendedName>
</protein>
<comment type="similarity">
    <text evidence="1 4">Belongs to the glycosyl hydrolase 63 family.</text>
</comment>
<evidence type="ECO:0000259" key="5">
    <source>
        <dbReference type="Pfam" id="PF03200"/>
    </source>
</evidence>
<sequence>MPTSIPVSLTSMPLTTLTSTTIPTITSSVSSTTTPQGPNLDCMTKSILPQAGDNTTFDPFKWGSFRGQLYFGMQTRHPLSPKFGIMWRKKGGDIRNWCEIDPDIRFMWLNSDGQTFGEQLIADNNITFRTLWINNDRSFTARIVIDEITDNGDYQFMAYFALQDDISKILSANYSGTLFSVEGKYKPLGDFRLTISPTNFDSISYATVADTPFVEMATVETFLKAFQNENGTFNNISMLPNSNILGFQADFTNPAFSIDFSFRLLSDPLVPDFMPTFEKRKIEFQSNFGNLFSINSTYIAFEYLSMGREALSNMLGSISYWHGYSNATGSCLSNAETYLYGPLDLISGVPSRPGFPRGFLWDDGFHNLLIRQFNPDLSLQVC</sequence>
<dbReference type="GO" id="GO:0004573">
    <property type="term" value="F:Glc3Man9GlcNAc2 oligosaccharide glucosidase activity"/>
    <property type="evidence" value="ECO:0007669"/>
    <property type="project" value="UniProtKB-UniRule"/>
</dbReference>
<evidence type="ECO:0000256" key="1">
    <source>
        <dbReference type="ARBA" id="ARBA00010833"/>
    </source>
</evidence>
<dbReference type="InterPro" id="IPR012341">
    <property type="entry name" value="6hp_glycosidase-like_sf"/>
</dbReference>
<organism evidence="7 8">
    <name type="scientific">Panagrolaimus superbus</name>
    <dbReference type="NCBI Taxonomy" id="310955"/>
    <lineage>
        <taxon>Eukaryota</taxon>
        <taxon>Metazoa</taxon>
        <taxon>Ecdysozoa</taxon>
        <taxon>Nematoda</taxon>
        <taxon>Chromadorea</taxon>
        <taxon>Rhabditida</taxon>
        <taxon>Tylenchina</taxon>
        <taxon>Panagrolaimomorpha</taxon>
        <taxon>Panagrolaimoidea</taxon>
        <taxon>Panagrolaimidae</taxon>
        <taxon>Panagrolaimus</taxon>
    </lineage>
</organism>
<evidence type="ECO:0000256" key="4">
    <source>
        <dbReference type="RuleBase" id="RU368089"/>
    </source>
</evidence>
<evidence type="ECO:0000256" key="2">
    <source>
        <dbReference type="ARBA" id="ARBA00022801"/>
    </source>
</evidence>
<dbReference type="Gene3D" id="1.50.10.10">
    <property type="match status" value="1"/>
</dbReference>
<dbReference type="GO" id="GO:0005789">
    <property type="term" value="C:endoplasmic reticulum membrane"/>
    <property type="evidence" value="ECO:0007669"/>
    <property type="project" value="UniProtKB-SubCell"/>
</dbReference>
<keyword evidence="3 4" id="KW-0326">Glycosidase</keyword>
<dbReference type="AlphaFoldDB" id="A0A914Z0N1"/>
<dbReference type="Pfam" id="PF03200">
    <property type="entry name" value="Glyco_hydro_63"/>
    <property type="match status" value="1"/>
</dbReference>
<dbReference type="PANTHER" id="PTHR10412:SF16">
    <property type="entry name" value="GLYCOSYL HYDROLASE FAMILY 63 C-TERMINAL DOMAIN-CONTAINING PROTEIN"/>
    <property type="match status" value="1"/>
</dbReference>
<dbReference type="InterPro" id="IPR031335">
    <property type="entry name" value="Glyco_hydro_63_C"/>
</dbReference>
<dbReference type="InterPro" id="IPR031631">
    <property type="entry name" value="Glyco_hydro_63N"/>
</dbReference>
<feature type="domain" description="Glycosyl hydrolase family 63 C-terminal" evidence="5">
    <location>
        <begin position="276"/>
        <end position="381"/>
    </location>
</feature>
<dbReference type="InterPro" id="IPR004888">
    <property type="entry name" value="Glycoside_hydrolase_63"/>
</dbReference>
<dbReference type="PANTHER" id="PTHR10412">
    <property type="entry name" value="MANNOSYL-OLIGOSACCHARIDE GLUCOSIDASE"/>
    <property type="match status" value="1"/>
</dbReference>
<name>A0A914Z0N1_9BILA</name>
<comment type="function">
    <text evidence="4">Cleaves the distal alpha 1,2-linked glucose residue from the Glc(3)Man(9)GlcNAc(2) oligosaccharide precursor.</text>
</comment>
<comment type="subcellular location">
    <subcellularLocation>
        <location evidence="4">Endoplasmic reticulum membrane</location>
        <topology evidence="4">Single-pass type II membrane protein</topology>
    </subcellularLocation>
</comment>
<evidence type="ECO:0000259" key="6">
    <source>
        <dbReference type="Pfam" id="PF16923"/>
    </source>
</evidence>
<dbReference type="Proteomes" id="UP000887577">
    <property type="component" value="Unplaced"/>
</dbReference>
<keyword evidence="2 4" id="KW-0378">Hydrolase</keyword>
<evidence type="ECO:0000313" key="7">
    <source>
        <dbReference type="Proteomes" id="UP000887577"/>
    </source>
</evidence>
<evidence type="ECO:0000256" key="3">
    <source>
        <dbReference type="ARBA" id="ARBA00023295"/>
    </source>
</evidence>
<proteinExistence type="inferred from homology"/>
<keyword evidence="4" id="KW-0256">Endoplasmic reticulum</keyword>
<dbReference type="WBParaSite" id="PSU_v2.g5705.t1">
    <property type="protein sequence ID" value="PSU_v2.g5705.t1"/>
    <property type="gene ID" value="PSU_v2.g5705"/>
</dbReference>
<accession>A0A914Z0N1</accession>
<comment type="catalytic activity">
    <reaction evidence="4">
        <text>N(4)-(alpha-D-Glc-(1-&gt;2)-alpha-D-Glc-(1-&gt;3)-alpha-D-Glc-(1-&gt;3)-alpha-D-Man-(1-&gt;2)-alpha-D-Man-(1-&gt;2)-alpha-D-Man-(1-&gt;3)-[alpha-D-Man-(1-&gt;2)-alpha-D-Man-(1-&gt;3)-[alpha-D-Man-(1-&gt;2)-alpha-D-Man-(1-&gt;6)]-alpha-D-Man-(1-&gt;6)]-beta-D-Man-(1-&gt;4)-beta-D-GlcNAc-(1-&gt;4)-beta-D-GlcNAc)-L-asparaginyl-[protein] + H2O = N(4)-(alpha-D-Glc-(1-&gt;3)-alpha-D-Glc-(1-&gt;3)-alpha-D-Man-(1-&gt;2)-alpha-D-Man-(1-&gt;2)-alpha-D-Man-(1-&gt;3)-[alpha-D-Man-(1-&gt;2)-alpha-D-Man-(1-&gt;3)-[alpha-D-Man-(1-&gt;2)-alpha-D-Man-(1-&gt;6)]-alpha-D-Man-(1-&gt;6)]-beta-D-Man-(1-&gt;4)-beta-D-GlcNAc-(1-&gt;4)-beta-D-GlcNAc)-L-asparaginyl-[protein] + beta-D-glucose</text>
        <dbReference type="Rhea" id="RHEA:55988"/>
        <dbReference type="Rhea" id="RHEA-COMP:12806"/>
        <dbReference type="Rhea" id="RHEA-COMP:14355"/>
        <dbReference type="ChEBI" id="CHEBI:15377"/>
        <dbReference type="ChEBI" id="CHEBI:15903"/>
        <dbReference type="ChEBI" id="CHEBI:59082"/>
        <dbReference type="ChEBI" id="CHEBI:132537"/>
        <dbReference type="EC" id="3.2.1.106"/>
    </reaction>
</comment>
<dbReference type="GO" id="GO:0006487">
    <property type="term" value="P:protein N-linked glycosylation"/>
    <property type="evidence" value="ECO:0007669"/>
    <property type="project" value="UniProtKB-UniRule"/>
</dbReference>
<dbReference type="Gene3D" id="2.70.98.110">
    <property type="entry name" value="Glycosyl hydrolase family 63, N-terminal domain"/>
    <property type="match status" value="1"/>
</dbReference>
<reference evidence="8" key="1">
    <citation type="submission" date="2022-11" db="UniProtKB">
        <authorList>
            <consortium name="WormBaseParasite"/>
        </authorList>
    </citation>
    <scope>IDENTIFICATION</scope>
</reference>
<keyword evidence="7" id="KW-1185">Reference proteome</keyword>
<dbReference type="EC" id="3.2.1.106" evidence="4"/>
<dbReference type="GO" id="GO:0009311">
    <property type="term" value="P:oligosaccharide metabolic process"/>
    <property type="evidence" value="ECO:0007669"/>
    <property type="project" value="UniProtKB-UniRule"/>
</dbReference>
<feature type="domain" description="Glycosyl hydrolase family 63 N-terminal" evidence="6">
    <location>
        <begin position="61"/>
        <end position="197"/>
    </location>
</feature>
<evidence type="ECO:0000313" key="8">
    <source>
        <dbReference type="WBParaSite" id="PSU_v2.g5705.t1"/>
    </source>
</evidence>
<dbReference type="InterPro" id="IPR038518">
    <property type="entry name" value="Glyco_hydro_63N_sf"/>
</dbReference>
<dbReference type="Pfam" id="PF16923">
    <property type="entry name" value="Glyco_hydro_63N"/>
    <property type="match status" value="1"/>
</dbReference>